<evidence type="ECO:0000259" key="4">
    <source>
        <dbReference type="Pfam" id="PF03358"/>
    </source>
</evidence>
<dbReference type="Proteomes" id="UP000017052">
    <property type="component" value="Unassembled WGS sequence"/>
</dbReference>
<reference evidence="5" key="1">
    <citation type="submission" date="2013-08" db="EMBL/GenBank/DDBJ databases">
        <authorList>
            <person name="Durkin A.S."/>
            <person name="Haft D.R."/>
            <person name="McCorrison J."/>
            <person name="Torralba M."/>
            <person name="Gillis M."/>
            <person name="Haft D.H."/>
            <person name="Methe B."/>
            <person name="Sutton G."/>
            <person name="Nelson K.E."/>
        </authorList>
    </citation>
    <scope>NUCLEOTIDE SEQUENCE [LARGE SCALE GENOMIC DNA]</scope>
    <source>
        <strain evidence="5">F0233</strain>
    </source>
</reference>
<keyword evidence="1" id="KW-0285">Flavoprotein</keyword>
<evidence type="ECO:0000313" key="6">
    <source>
        <dbReference type="Proteomes" id="UP000017052"/>
    </source>
</evidence>
<dbReference type="GO" id="GO:0016491">
    <property type="term" value="F:oxidoreductase activity"/>
    <property type="evidence" value="ECO:0007669"/>
    <property type="project" value="UniProtKB-KW"/>
</dbReference>
<dbReference type="EMBL" id="ACVN02000232">
    <property type="protein sequence ID" value="ERK53652.1"/>
    <property type="molecule type" value="Genomic_DNA"/>
</dbReference>
<sequence>METEMTTLVVISAGMRRPSTTRILADELSAAVSARLPGPLTVTNVEVRDYAQAIIDALLGGFTHSDLDEAITAVEDADALIAVSPTFQGSYSGLFKSFIDLLPPNDLAHKPVLLGATGSSERHSLIIDHAMRPLFSYLRTMTVPTGVYLTTGTLGEENRGLRARINRAADELAAFVELNAATRGPLPAAAGDESTTTAIELDQAHAELGLSPAGPGDGTLERMLRTLGRG</sequence>
<dbReference type="Pfam" id="PF03358">
    <property type="entry name" value="FMN_red"/>
    <property type="match status" value="1"/>
</dbReference>
<evidence type="ECO:0000256" key="1">
    <source>
        <dbReference type="ARBA" id="ARBA00022630"/>
    </source>
</evidence>
<protein>
    <submittedName>
        <fullName evidence="5">FMN reductase</fullName>
    </submittedName>
</protein>
<dbReference type="Gene3D" id="3.40.50.360">
    <property type="match status" value="1"/>
</dbReference>
<dbReference type="InterPro" id="IPR023932">
    <property type="entry name" value="CE1759_FMN_reduct"/>
</dbReference>
<dbReference type="PANTHER" id="PTHR43408">
    <property type="entry name" value="FMN REDUCTASE (NADPH)"/>
    <property type="match status" value="1"/>
</dbReference>
<keyword evidence="3" id="KW-0560">Oxidoreductase</keyword>
<comment type="caution">
    <text evidence="5">The sequence shown here is derived from an EMBL/GenBank/DDBJ whole genome shotgun (WGS) entry which is preliminary data.</text>
</comment>
<keyword evidence="2" id="KW-0288">FMN</keyword>
<evidence type="ECO:0000256" key="3">
    <source>
        <dbReference type="ARBA" id="ARBA00023002"/>
    </source>
</evidence>
<evidence type="ECO:0000313" key="5">
    <source>
        <dbReference type="EMBL" id="ERK53652.1"/>
    </source>
</evidence>
<dbReference type="PANTHER" id="PTHR43408:SF2">
    <property type="entry name" value="FMN REDUCTASE (NADPH)"/>
    <property type="match status" value="1"/>
</dbReference>
<organism evidence="5 6">
    <name type="scientific">Propionibacterium acidifaciens F0233</name>
    <dbReference type="NCBI Taxonomy" id="553198"/>
    <lineage>
        <taxon>Bacteria</taxon>
        <taxon>Bacillati</taxon>
        <taxon>Actinomycetota</taxon>
        <taxon>Actinomycetes</taxon>
        <taxon>Propionibacteriales</taxon>
        <taxon>Propionibacteriaceae</taxon>
        <taxon>Propionibacterium</taxon>
    </lineage>
</organism>
<dbReference type="InterPro" id="IPR005025">
    <property type="entry name" value="FMN_Rdtase-like_dom"/>
</dbReference>
<accession>U2RSJ2</accession>
<feature type="domain" description="NADPH-dependent FMN reductase-like" evidence="4">
    <location>
        <begin position="7"/>
        <end position="149"/>
    </location>
</feature>
<gene>
    <name evidence="5" type="ORF">HMPREF0682_1348</name>
</gene>
<evidence type="ECO:0000256" key="2">
    <source>
        <dbReference type="ARBA" id="ARBA00022643"/>
    </source>
</evidence>
<keyword evidence="6" id="KW-1185">Reference proteome</keyword>
<dbReference type="NCBIfam" id="TIGR04037">
    <property type="entry name" value="LLM_duo_CE1759"/>
    <property type="match status" value="1"/>
</dbReference>
<dbReference type="InterPro" id="IPR029039">
    <property type="entry name" value="Flavoprotein-like_sf"/>
</dbReference>
<name>U2RSJ2_9ACTN</name>
<dbReference type="AlphaFoldDB" id="U2RSJ2"/>
<proteinExistence type="predicted"/>
<dbReference type="InterPro" id="IPR051814">
    <property type="entry name" value="NAD(P)H-dep_FMN_reductase"/>
</dbReference>
<dbReference type="SUPFAM" id="SSF52218">
    <property type="entry name" value="Flavoproteins"/>
    <property type="match status" value="1"/>
</dbReference>